<dbReference type="PANTHER" id="PTHR39639">
    <property type="entry name" value="CHROMOSOME 16, WHOLE GENOME SHOTGUN SEQUENCE"/>
    <property type="match status" value="1"/>
</dbReference>
<reference evidence="2 3" key="1">
    <citation type="submission" date="2019-03" db="EMBL/GenBank/DDBJ databases">
        <title>Bradyrhizobium strains diversity.</title>
        <authorList>
            <person name="Urquiaga M.C.O."/>
            <person name="Hungria M."/>
            <person name="Delamuta J.R.M."/>
            <person name="Klepa M.S."/>
        </authorList>
    </citation>
    <scope>NUCLEOTIDE SEQUENCE [LARGE SCALE GENOMIC DNA]</scope>
    <source>
        <strain evidence="2 3">CNPSo 3426</strain>
    </source>
</reference>
<dbReference type="AlphaFoldDB" id="A0A4Y9NQ81"/>
<comment type="caution">
    <text evidence="2">The sequence shown here is derived from an EMBL/GenBank/DDBJ whole genome shotgun (WGS) entry which is preliminary data.</text>
</comment>
<sequence>MSYVETSAMKNSTVMFLYAEREEIDLSPPYQRQGGVWTLEKKRLLIDSILNDYDLPKIYFHALDAKSKARTGKRFAVIDGRQRLEAIWDFIDGKFTLAEDFEYQRDPSIDLSKLSYSDIAKLHPKIRVKLDAFPLPVVTVTIHDDDLDLIEDMFSRLNEAVPLNAAEKRNAFGGRLVAAITEVSQHDFFVEKVRFGNGRYQHREVAARLLLIEDSLSEHSNLVDTKKVYLDALAHRYSKNKRKADSLKEAVTSVLDAMSAEFVKKDELLQAQGIMVVYYLLFKGAIEAGQANKITRKKLLNFRQKLAENRELAVKQYASASFDLLEFDRLNQQGTNDASSIKERYRVLASALRVPALTFTGTTDLGQQES</sequence>
<dbReference type="Proteomes" id="UP000297700">
    <property type="component" value="Unassembled WGS sequence"/>
</dbReference>
<accession>A0A4Y9NQ81</accession>
<gene>
    <name evidence="2" type="ORF">E4K64_31145</name>
</gene>
<proteinExistence type="predicted"/>
<organism evidence="2 3">
    <name type="scientific">Bradyrhizobium frederickii</name>
    <dbReference type="NCBI Taxonomy" id="2560054"/>
    <lineage>
        <taxon>Bacteria</taxon>
        <taxon>Pseudomonadati</taxon>
        <taxon>Pseudomonadota</taxon>
        <taxon>Alphaproteobacteria</taxon>
        <taxon>Hyphomicrobiales</taxon>
        <taxon>Nitrobacteraceae</taxon>
        <taxon>Bradyrhizobium</taxon>
    </lineage>
</organism>
<evidence type="ECO:0000313" key="2">
    <source>
        <dbReference type="EMBL" id="TFV70031.1"/>
    </source>
</evidence>
<dbReference type="EMBL" id="SPQS01000023">
    <property type="protein sequence ID" value="TFV70031.1"/>
    <property type="molecule type" value="Genomic_DNA"/>
</dbReference>
<protein>
    <submittedName>
        <fullName evidence="2">DUF262 domain-containing protein</fullName>
    </submittedName>
</protein>
<dbReference type="Pfam" id="PF03235">
    <property type="entry name" value="GmrSD_N"/>
    <property type="match status" value="1"/>
</dbReference>
<evidence type="ECO:0000259" key="1">
    <source>
        <dbReference type="Pfam" id="PF03235"/>
    </source>
</evidence>
<feature type="domain" description="GmrSD restriction endonucleases N-terminal" evidence="1">
    <location>
        <begin position="25"/>
        <end position="172"/>
    </location>
</feature>
<evidence type="ECO:0000313" key="3">
    <source>
        <dbReference type="Proteomes" id="UP000297700"/>
    </source>
</evidence>
<name>A0A4Y9NQ81_9BRAD</name>
<dbReference type="RefSeq" id="WP_135166811.1">
    <property type="nucleotide sequence ID" value="NZ_SPQS01000023.1"/>
</dbReference>
<dbReference type="InterPro" id="IPR004919">
    <property type="entry name" value="GmrSD_N"/>
</dbReference>
<dbReference type="PANTHER" id="PTHR39639:SF1">
    <property type="entry name" value="DUF262 DOMAIN-CONTAINING PROTEIN"/>
    <property type="match status" value="1"/>
</dbReference>